<name>A0AAP3XS67_9PROT</name>
<dbReference type="Proteomes" id="UP001301140">
    <property type="component" value="Unassembled WGS sequence"/>
</dbReference>
<proteinExistence type="predicted"/>
<protein>
    <recommendedName>
        <fullName evidence="4">Ig-like domain-containing protein</fullName>
    </recommendedName>
</protein>
<evidence type="ECO:0000313" key="2">
    <source>
        <dbReference type="EMBL" id="MDF1587058.1"/>
    </source>
</evidence>
<evidence type="ECO:0000256" key="1">
    <source>
        <dbReference type="SAM" id="SignalP"/>
    </source>
</evidence>
<organism evidence="2 3">
    <name type="scientific">Marinimicrococcus flavescens</name>
    <dbReference type="NCBI Taxonomy" id="3031815"/>
    <lineage>
        <taxon>Bacteria</taxon>
        <taxon>Pseudomonadati</taxon>
        <taxon>Pseudomonadota</taxon>
        <taxon>Alphaproteobacteria</taxon>
        <taxon>Geminicoccales</taxon>
        <taxon>Geminicoccaceae</taxon>
        <taxon>Marinimicrococcus</taxon>
    </lineage>
</organism>
<keyword evidence="1" id="KW-0732">Signal</keyword>
<evidence type="ECO:0008006" key="4">
    <source>
        <dbReference type="Google" id="ProtNLM"/>
    </source>
</evidence>
<reference evidence="2 3" key="1">
    <citation type="submission" date="2023-03" db="EMBL/GenBank/DDBJ databases">
        <title>YIM 152171 draft genome.</title>
        <authorList>
            <person name="Yang Z."/>
        </authorList>
    </citation>
    <scope>NUCLEOTIDE SEQUENCE [LARGE SCALE GENOMIC DNA]</scope>
    <source>
        <strain evidence="2 3">YIM 152171</strain>
    </source>
</reference>
<feature type="signal peptide" evidence="1">
    <location>
        <begin position="1"/>
        <end position="22"/>
    </location>
</feature>
<dbReference type="RefSeq" id="WP_327789480.1">
    <property type="nucleotide sequence ID" value="NZ_JARGEQ010000104.1"/>
</dbReference>
<comment type="caution">
    <text evidence="2">The sequence shown here is derived from an EMBL/GenBank/DDBJ whole genome shotgun (WGS) entry which is preliminary data.</text>
</comment>
<evidence type="ECO:0000313" key="3">
    <source>
        <dbReference type="Proteomes" id="UP001301140"/>
    </source>
</evidence>
<sequence>MVSALLVRGVCAAWAAAFPGIAALQAGDAPTAPARRAACEDLPYRGLFYGNLVHGDTVSEVRIACGEPVHQPFTAERSGLVPAVQWYLRFDQTCHGWAGCYSGGDGGAIRIAIHAADAGGLPRGDPLGQSAVNGGSASIFDTGGPGGGFPVWRLDHPARLSAGQRYALVLRNESCSGYVSTDGMLADWGPARQHDGRAGPYYGADRPIYRGAQLEQNHLSLFALHYADGTVVGPGAIWATASNREEIGGALLARQRFTLIDAAREVDAVHVWAWRSAASAGDLTVTVRDSGGGVLGTGTIPAAALAISSNHEEGAPARPWARARLDAPVRLERGRSHTVELRAAGCCHQTIPTHRSARWPAREGWTEGRAEFSGDGGGTWRCAASSDGPACGVDLPLGFSVTATTLDDGTRLQCRADTAH</sequence>
<dbReference type="EMBL" id="JARGEQ010000104">
    <property type="protein sequence ID" value="MDF1587058.1"/>
    <property type="molecule type" value="Genomic_DNA"/>
</dbReference>
<gene>
    <name evidence="2" type="ORF">PZ740_11775</name>
</gene>
<dbReference type="AlphaFoldDB" id="A0AAP3XS67"/>
<accession>A0AAP3XS67</accession>
<keyword evidence="3" id="KW-1185">Reference proteome</keyword>
<feature type="chain" id="PRO_5042979200" description="Ig-like domain-containing protein" evidence="1">
    <location>
        <begin position="23"/>
        <end position="420"/>
    </location>
</feature>